<dbReference type="InterPro" id="IPR025404">
    <property type="entry name" value="DUF4130"/>
</dbReference>
<dbReference type="Pfam" id="PF13566">
    <property type="entry name" value="DUF4130"/>
    <property type="match status" value="1"/>
</dbReference>
<dbReference type="STRING" id="1450648.CLORY_11550"/>
<dbReference type="RefSeq" id="WP_079422580.1">
    <property type="nucleotide sequence ID" value="NZ_MZGV01000009.1"/>
</dbReference>
<protein>
    <recommendedName>
        <fullName evidence="1">DUF4130 domain-containing protein</fullName>
    </recommendedName>
</protein>
<dbReference type="OrthoDB" id="5290748at2"/>
<name>A0A1V4IU02_9CLOT</name>
<evidence type="ECO:0000313" key="2">
    <source>
        <dbReference type="EMBL" id="OPJ63373.1"/>
    </source>
</evidence>
<evidence type="ECO:0000313" key="3">
    <source>
        <dbReference type="Proteomes" id="UP000190080"/>
    </source>
</evidence>
<dbReference type="NCBIfam" id="TIGR03915">
    <property type="entry name" value="SAM_7_link_chp"/>
    <property type="match status" value="1"/>
</dbReference>
<sequence>MFIKYIYDGTFEGLLTCIYEAYYSKYKPEKIEASKRHVPDLIHQEITIETSFEHAEVVLSAIESKISKAVLEKIYIAYLSESSDCEINILNYIRLGFKLGSNLELHMHNKFVIDVNTIYSRVLKEAHLLLGFIRFKSINDQILYSSIEPDNNILTIIAPHFAERFSSEKWIINDVKRKLAVLYDGTSKWVLAPFSTDTSKKFIDSPDSEYEHLWRNYFKTIAIKERENPKLQKRLMPKRYWKHIFETNND</sequence>
<evidence type="ECO:0000259" key="1">
    <source>
        <dbReference type="Pfam" id="PF13566"/>
    </source>
</evidence>
<comment type="caution">
    <text evidence="2">The sequence shown here is derived from an EMBL/GenBank/DDBJ whole genome shotgun (WGS) entry which is preliminary data.</text>
</comment>
<feature type="domain" description="DUF4130" evidence="1">
    <location>
        <begin position="87"/>
        <end position="246"/>
    </location>
</feature>
<reference evidence="2 3" key="1">
    <citation type="submission" date="2017-03" db="EMBL/GenBank/DDBJ databases">
        <title>Genome sequence of Clostridium oryzae DSM 28571.</title>
        <authorList>
            <person name="Poehlein A."/>
            <person name="Daniel R."/>
        </authorList>
    </citation>
    <scope>NUCLEOTIDE SEQUENCE [LARGE SCALE GENOMIC DNA]</scope>
    <source>
        <strain evidence="2 3">DSM 28571</strain>
    </source>
</reference>
<dbReference type="Proteomes" id="UP000190080">
    <property type="component" value="Unassembled WGS sequence"/>
</dbReference>
<accession>A0A1V4IU02</accession>
<dbReference type="InterPro" id="IPR023875">
    <property type="entry name" value="DNA_repair_put"/>
</dbReference>
<dbReference type="AlphaFoldDB" id="A0A1V4IU02"/>
<organism evidence="2 3">
    <name type="scientific">Clostridium oryzae</name>
    <dbReference type="NCBI Taxonomy" id="1450648"/>
    <lineage>
        <taxon>Bacteria</taxon>
        <taxon>Bacillati</taxon>
        <taxon>Bacillota</taxon>
        <taxon>Clostridia</taxon>
        <taxon>Eubacteriales</taxon>
        <taxon>Clostridiaceae</taxon>
        <taxon>Clostridium</taxon>
    </lineage>
</organism>
<keyword evidence="3" id="KW-1185">Reference proteome</keyword>
<dbReference type="EMBL" id="MZGV01000009">
    <property type="protein sequence ID" value="OPJ63373.1"/>
    <property type="molecule type" value="Genomic_DNA"/>
</dbReference>
<gene>
    <name evidence="2" type="ORF">CLORY_11550</name>
</gene>
<proteinExistence type="predicted"/>